<dbReference type="PANTHER" id="PTHR34071">
    <property type="entry name" value="5-NITROIMIDAZOLE ANTIBIOTICS RESISTANCE PROTEIN, NIMA-FAMILY-RELATED PROTEIN-RELATED"/>
    <property type="match status" value="1"/>
</dbReference>
<protein>
    <recommendedName>
        <fullName evidence="3">Pyridoxamine 5'-phosphate oxidase family protein</fullName>
    </recommendedName>
</protein>
<dbReference type="SUPFAM" id="SSF50475">
    <property type="entry name" value="FMN-binding split barrel"/>
    <property type="match status" value="1"/>
</dbReference>
<reference evidence="1 2" key="1">
    <citation type="submission" date="2020-08" db="EMBL/GenBank/DDBJ databases">
        <title>Genomic Encyclopedia of Type Strains, Phase IV (KMG-IV): sequencing the most valuable type-strain genomes for metagenomic binning, comparative biology and taxonomic classification.</title>
        <authorList>
            <person name="Goeker M."/>
        </authorList>
    </citation>
    <scope>NUCLEOTIDE SEQUENCE [LARGE SCALE GENOMIC DNA]</scope>
    <source>
        <strain evidence="1 2">DSM 23240</strain>
    </source>
</reference>
<evidence type="ECO:0008006" key="3">
    <source>
        <dbReference type="Google" id="ProtNLM"/>
    </source>
</evidence>
<dbReference type="Proteomes" id="UP000571084">
    <property type="component" value="Unassembled WGS sequence"/>
</dbReference>
<dbReference type="PANTHER" id="PTHR34071:SF2">
    <property type="entry name" value="FLAVIN-NUCLEOTIDE-BINDING PROTEIN"/>
    <property type="match status" value="1"/>
</dbReference>
<evidence type="ECO:0000313" key="1">
    <source>
        <dbReference type="EMBL" id="MBB5200035.1"/>
    </source>
</evidence>
<accession>A0A840RQK0</accession>
<dbReference type="EMBL" id="JACHHQ010000003">
    <property type="protein sequence ID" value="MBB5200035.1"/>
    <property type="molecule type" value="Genomic_DNA"/>
</dbReference>
<dbReference type="InterPro" id="IPR012349">
    <property type="entry name" value="Split_barrel_FMN-bd"/>
</dbReference>
<dbReference type="Pfam" id="PF12900">
    <property type="entry name" value="Pyridox_ox_2"/>
    <property type="match status" value="1"/>
</dbReference>
<gene>
    <name evidence="1" type="ORF">HNR39_001867</name>
</gene>
<proteinExistence type="predicted"/>
<name>A0A840RQK0_9BURK</name>
<organism evidence="1 2">
    <name type="scientific">Glaciimonas immobilis</name>
    <dbReference type="NCBI Taxonomy" id="728004"/>
    <lineage>
        <taxon>Bacteria</taxon>
        <taxon>Pseudomonadati</taxon>
        <taxon>Pseudomonadota</taxon>
        <taxon>Betaproteobacteria</taxon>
        <taxon>Burkholderiales</taxon>
        <taxon>Oxalobacteraceae</taxon>
        <taxon>Glaciimonas</taxon>
    </lineage>
</organism>
<dbReference type="Gene3D" id="2.30.110.10">
    <property type="entry name" value="Electron Transport, Fmn-binding Protein, Chain A"/>
    <property type="match status" value="1"/>
</dbReference>
<sequence>MENADTLYPVQEEYRVKRTADGARYNKDEVNAVIDASYLCHISFIQNDKPTAIPLACWRDGQYLYFHSANKGRLSNQLIGNEVCISIALFDGLVLGHSAFNHSYNFRSVVIRGHVEEVGKKLNKEAAMRAFMDQVLPGRWPDIRPPKEKELRAIAVMRVKLDQAAGKIRDEFPDEEADTPDWPTWIGVIPAAITFAAPDPDPRRNKTDLTPQYIADYAGIDDHVAQYRNK</sequence>
<dbReference type="RefSeq" id="WP_168056371.1">
    <property type="nucleotide sequence ID" value="NZ_JAAOZT010000009.1"/>
</dbReference>
<dbReference type="AlphaFoldDB" id="A0A840RQK0"/>
<dbReference type="InterPro" id="IPR024747">
    <property type="entry name" value="Pyridox_Oxase-rel"/>
</dbReference>
<keyword evidence="2" id="KW-1185">Reference proteome</keyword>
<evidence type="ECO:0000313" key="2">
    <source>
        <dbReference type="Proteomes" id="UP000571084"/>
    </source>
</evidence>
<comment type="caution">
    <text evidence="1">The sequence shown here is derived from an EMBL/GenBank/DDBJ whole genome shotgun (WGS) entry which is preliminary data.</text>
</comment>